<evidence type="ECO:0000313" key="2">
    <source>
        <dbReference type="Proteomes" id="UP000608522"/>
    </source>
</evidence>
<accession>A0ABQ3TG26</accession>
<dbReference type="EMBL" id="BNED01000005">
    <property type="protein sequence ID" value="GHI78977.1"/>
    <property type="molecule type" value="Genomic_DNA"/>
</dbReference>
<evidence type="ECO:0000313" key="1">
    <source>
        <dbReference type="EMBL" id="GHI78977.1"/>
    </source>
</evidence>
<dbReference type="Proteomes" id="UP000608522">
    <property type="component" value="Unassembled WGS sequence"/>
</dbReference>
<dbReference type="RefSeq" id="WP_202200663.1">
    <property type="nucleotide sequence ID" value="NZ_BAAATO010000002.1"/>
</dbReference>
<sequence length="71" mass="7193">MSGDGADVDVSKQALGQMAKDITDTLGELKELGTVGSGGMGRGFSYLALSGRGSGIDALTASVVRNQKCSR</sequence>
<name>A0ABQ3TG26_9ACTN</name>
<gene>
    <name evidence="1" type="ORF">Sspor_45380</name>
</gene>
<evidence type="ECO:0008006" key="3">
    <source>
        <dbReference type="Google" id="ProtNLM"/>
    </source>
</evidence>
<keyword evidence="2" id="KW-1185">Reference proteome</keyword>
<protein>
    <recommendedName>
        <fullName evidence="3">DhaL domain-containing protein</fullName>
    </recommendedName>
</protein>
<proteinExistence type="predicted"/>
<comment type="caution">
    <text evidence="1">The sequence shown here is derived from an EMBL/GenBank/DDBJ whole genome shotgun (WGS) entry which is preliminary data.</text>
</comment>
<reference evidence="2" key="1">
    <citation type="submission" date="2023-07" db="EMBL/GenBank/DDBJ databases">
        <title>Whole genome shotgun sequence of Streptomyces spororaveus NBRC 15456.</title>
        <authorList>
            <person name="Komaki H."/>
            <person name="Tamura T."/>
        </authorList>
    </citation>
    <scope>NUCLEOTIDE SEQUENCE [LARGE SCALE GENOMIC DNA]</scope>
    <source>
        <strain evidence="2">NBRC 15456</strain>
    </source>
</reference>
<organism evidence="1 2">
    <name type="scientific">Streptomyces spororaveus</name>
    <dbReference type="NCBI Taxonomy" id="284039"/>
    <lineage>
        <taxon>Bacteria</taxon>
        <taxon>Bacillati</taxon>
        <taxon>Actinomycetota</taxon>
        <taxon>Actinomycetes</taxon>
        <taxon>Kitasatosporales</taxon>
        <taxon>Streptomycetaceae</taxon>
        <taxon>Streptomyces</taxon>
    </lineage>
</organism>